<evidence type="ECO:0000313" key="2">
    <source>
        <dbReference type="EMBL" id="KNF06666.1"/>
    </source>
</evidence>
<gene>
    <name evidence="2" type="ORF">PSTG_00540</name>
</gene>
<sequence>MDSCNSLLPLADPEALLCTAAAKKRWLAKILANSTEMSIHVLSTSYPSTLFHTPITSTNNTPVELPFTPSLLRTKSMANSTNSTGADPPKGKVPSTLKDNASSPSKIAGGNPIADHYVELIFKLQHAAAVQLQEEQQNC</sequence>
<feature type="region of interest" description="Disordered" evidence="1">
    <location>
        <begin position="74"/>
        <end position="108"/>
    </location>
</feature>
<dbReference type="Proteomes" id="UP000054564">
    <property type="component" value="Unassembled WGS sequence"/>
</dbReference>
<name>A0A0L0W575_9BASI</name>
<reference evidence="3" key="1">
    <citation type="submission" date="2014-03" db="EMBL/GenBank/DDBJ databases">
        <title>The Genome Sequence of Puccinia striiformis f. sp. tritici PST-78.</title>
        <authorList>
            <consortium name="The Broad Institute Genome Sequencing Platform"/>
            <person name="Cuomo C."/>
            <person name="Hulbert S."/>
            <person name="Chen X."/>
            <person name="Walker B."/>
            <person name="Young S.K."/>
            <person name="Zeng Q."/>
            <person name="Gargeya S."/>
            <person name="Fitzgerald M."/>
            <person name="Haas B."/>
            <person name="Abouelleil A."/>
            <person name="Alvarado L."/>
            <person name="Arachchi H.M."/>
            <person name="Berlin A.M."/>
            <person name="Chapman S.B."/>
            <person name="Goldberg J."/>
            <person name="Griggs A."/>
            <person name="Gujja S."/>
            <person name="Hansen M."/>
            <person name="Howarth C."/>
            <person name="Imamovic A."/>
            <person name="Larimer J."/>
            <person name="McCowan C."/>
            <person name="Montmayeur A."/>
            <person name="Murphy C."/>
            <person name="Neiman D."/>
            <person name="Pearson M."/>
            <person name="Priest M."/>
            <person name="Roberts A."/>
            <person name="Saif S."/>
            <person name="Shea T."/>
            <person name="Sisk P."/>
            <person name="Sykes S."/>
            <person name="Wortman J."/>
            <person name="Nusbaum C."/>
            <person name="Birren B."/>
        </authorList>
    </citation>
    <scope>NUCLEOTIDE SEQUENCE [LARGE SCALE GENOMIC DNA]</scope>
    <source>
        <strain evidence="3">race PST-78</strain>
    </source>
</reference>
<dbReference type="AlphaFoldDB" id="A0A0L0W575"/>
<accession>A0A0L0W575</accession>
<proteinExistence type="predicted"/>
<keyword evidence="3" id="KW-1185">Reference proteome</keyword>
<comment type="caution">
    <text evidence="2">The sequence shown here is derived from an EMBL/GenBank/DDBJ whole genome shotgun (WGS) entry which is preliminary data.</text>
</comment>
<organism evidence="2 3">
    <name type="scientific">Puccinia striiformis f. sp. tritici PST-78</name>
    <dbReference type="NCBI Taxonomy" id="1165861"/>
    <lineage>
        <taxon>Eukaryota</taxon>
        <taxon>Fungi</taxon>
        <taxon>Dikarya</taxon>
        <taxon>Basidiomycota</taxon>
        <taxon>Pucciniomycotina</taxon>
        <taxon>Pucciniomycetes</taxon>
        <taxon>Pucciniales</taxon>
        <taxon>Pucciniaceae</taxon>
        <taxon>Puccinia</taxon>
    </lineage>
</organism>
<protein>
    <submittedName>
        <fullName evidence="2">Uncharacterized protein</fullName>
    </submittedName>
</protein>
<evidence type="ECO:0000313" key="3">
    <source>
        <dbReference type="Proteomes" id="UP000054564"/>
    </source>
</evidence>
<feature type="compositionally biased region" description="Polar residues" evidence="1">
    <location>
        <begin position="74"/>
        <end position="85"/>
    </location>
</feature>
<evidence type="ECO:0000256" key="1">
    <source>
        <dbReference type="SAM" id="MobiDB-lite"/>
    </source>
</evidence>
<dbReference type="EMBL" id="AJIL01000003">
    <property type="protein sequence ID" value="KNF06666.1"/>
    <property type="molecule type" value="Genomic_DNA"/>
</dbReference>